<dbReference type="SUPFAM" id="SSF48179">
    <property type="entry name" value="6-phosphogluconate dehydrogenase C-terminal domain-like"/>
    <property type="match status" value="1"/>
</dbReference>
<evidence type="ECO:0000313" key="3">
    <source>
        <dbReference type="Proteomes" id="UP000005938"/>
    </source>
</evidence>
<dbReference type="Gene3D" id="3.40.50.720">
    <property type="entry name" value="NAD(P)-binding Rossmann-like Domain"/>
    <property type="match status" value="1"/>
</dbReference>
<gene>
    <name evidence="2" type="ORF">W5A_06945</name>
</gene>
<evidence type="ECO:0000259" key="1">
    <source>
        <dbReference type="Pfam" id="PF10728"/>
    </source>
</evidence>
<dbReference type="AlphaFoldDB" id="I0WFX1"/>
<dbReference type="PATRIC" id="fig|946077.3.peg.1406"/>
<dbReference type="eggNOG" id="COG5495">
    <property type="taxonomic scope" value="Bacteria"/>
</dbReference>
<dbReference type="STRING" id="946077.W5A_06945"/>
<dbReference type="OrthoDB" id="9810755at2"/>
<feature type="domain" description="DUF2520" evidence="1">
    <location>
        <begin position="122"/>
        <end position="245"/>
    </location>
</feature>
<dbReference type="InterPro" id="IPR018931">
    <property type="entry name" value="DUF2520"/>
</dbReference>
<reference evidence="2 3" key="1">
    <citation type="journal article" date="2012" name="J. Bacteriol.">
        <title>Genome Sequence of the Halotolerant Bacterium Imtechella halotolerans K1T.</title>
        <authorList>
            <person name="Kumar S."/>
            <person name="Vikram S."/>
            <person name="Subramanian S."/>
            <person name="Raghava G.P."/>
            <person name="Pinnaka A.K."/>
        </authorList>
    </citation>
    <scope>NUCLEOTIDE SEQUENCE [LARGE SCALE GENOMIC DNA]</scope>
    <source>
        <strain evidence="2 3">K1</strain>
    </source>
</reference>
<dbReference type="InterPro" id="IPR036291">
    <property type="entry name" value="NAD(P)-bd_dom_sf"/>
</dbReference>
<dbReference type="Pfam" id="PF10728">
    <property type="entry name" value="DUF2520"/>
    <property type="match status" value="1"/>
</dbReference>
<dbReference type="SUPFAM" id="SSF51735">
    <property type="entry name" value="NAD(P)-binding Rossmann-fold domains"/>
    <property type="match status" value="1"/>
</dbReference>
<proteinExistence type="predicted"/>
<dbReference type="EMBL" id="AJJU01000006">
    <property type="protein sequence ID" value="EID75287.1"/>
    <property type="molecule type" value="Genomic_DNA"/>
</dbReference>
<keyword evidence="3" id="KW-1185">Reference proteome</keyword>
<accession>I0WFX1</accession>
<dbReference type="Gene3D" id="1.10.1040.20">
    <property type="entry name" value="ProC-like, C-terminal domain"/>
    <property type="match status" value="1"/>
</dbReference>
<comment type="caution">
    <text evidence="2">The sequence shown here is derived from an EMBL/GenBank/DDBJ whole genome shotgun (WGS) entry which is preliminary data.</text>
</comment>
<dbReference type="PANTHER" id="PTHR40459:SF1">
    <property type="entry name" value="CONSERVED HYPOTHETICAL ALANINE AND LEUCINE RICH PROTEIN"/>
    <property type="match status" value="1"/>
</dbReference>
<sequence length="255" mass="28486">MITVSIIGGGNVAFHLATALNNASGVKLQQLYNRSEFADGFHQLSTPLVHSLKDLDAADIFIIAVADDAIRQVSLELPFKDQLVVHTSGSVPMDSLGDQNRKGVFYALQSFSMNRRIPFDQIPLCLEAENPEDLQLLKELGAKITPLRYHVNSTQRAALHLSAVFVNNFVNHLYFIGQELCETHQVSFDVLKPLIKETAQKITEMTPFDAQTGPARRNDKNTIDKQLTHLTNTQYQSLYSAFTESILTTYGHQKL</sequence>
<protein>
    <recommendedName>
        <fullName evidence="1">DUF2520 domain-containing protein</fullName>
    </recommendedName>
</protein>
<name>I0WFX1_9FLAO</name>
<organism evidence="2 3">
    <name type="scientific">Imtechella halotolerans K1</name>
    <dbReference type="NCBI Taxonomy" id="946077"/>
    <lineage>
        <taxon>Bacteria</taxon>
        <taxon>Pseudomonadati</taxon>
        <taxon>Bacteroidota</taxon>
        <taxon>Flavobacteriia</taxon>
        <taxon>Flavobacteriales</taxon>
        <taxon>Flavobacteriaceae</taxon>
        <taxon>Imtechella</taxon>
    </lineage>
</organism>
<dbReference type="InterPro" id="IPR037108">
    <property type="entry name" value="TM1727-like_C_sf"/>
</dbReference>
<dbReference type="PANTHER" id="PTHR40459">
    <property type="entry name" value="CONSERVED HYPOTHETICAL ALANINE AND LEUCINE RICH PROTEIN"/>
    <property type="match status" value="1"/>
</dbReference>
<evidence type="ECO:0000313" key="2">
    <source>
        <dbReference type="EMBL" id="EID75287.1"/>
    </source>
</evidence>
<dbReference type="Proteomes" id="UP000005938">
    <property type="component" value="Unassembled WGS sequence"/>
</dbReference>
<dbReference type="InterPro" id="IPR008927">
    <property type="entry name" value="6-PGluconate_DH-like_C_sf"/>
</dbReference>
<dbReference type="RefSeq" id="WP_008238804.1">
    <property type="nucleotide sequence ID" value="NZ_AJJU01000006.1"/>
</dbReference>